<protein>
    <recommendedName>
        <fullName evidence="3">DUF2622 domain-containing protein</fullName>
    </recommendedName>
</protein>
<dbReference type="RefSeq" id="WP_019974098.1">
    <property type="nucleotide sequence ID" value="NZ_BJXC01000002.1"/>
</dbReference>
<dbReference type="EMBL" id="BJXC01000002">
    <property type="protein sequence ID" value="GEM50621.1"/>
    <property type="molecule type" value="Genomic_DNA"/>
</dbReference>
<proteinExistence type="predicted"/>
<dbReference type="STRING" id="1218108.GCA_000382425_00587"/>
<reference evidence="1 2" key="1">
    <citation type="submission" date="2019-07" db="EMBL/GenBank/DDBJ databases">
        <title>Whole genome shotgun sequence of Empedobacter brevis NBRC 14943.</title>
        <authorList>
            <person name="Hosoyama A."/>
            <person name="Uohara A."/>
            <person name="Ohji S."/>
            <person name="Ichikawa N."/>
        </authorList>
    </citation>
    <scope>NUCLEOTIDE SEQUENCE [LARGE SCALE GENOMIC DNA]</scope>
    <source>
        <strain evidence="1 2">NBRC 14943</strain>
    </source>
</reference>
<name>A0A511NE70_9FLAO</name>
<dbReference type="Proteomes" id="UP000321245">
    <property type="component" value="Unassembled WGS sequence"/>
</dbReference>
<gene>
    <name evidence="1" type="ORF">EB1_04110</name>
</gene>
<evidence type="ECO:0008006" key="3">
    <source>
        <dbReference type="Google" id="ProtNLM"/>
    </source>
</evidence>
<keyword evidence="2" id="KW-1185">Reference proteome</keyword>
<sequence>MTEFITRVELNNANSENYLTLHEEMRKEGFIKTIGDSSGNYYLPDATYNYISDTLNKSDVIQKAKKAASKTNKSYKILVTKSAGSTWYNLDKVK</sequence>
<organism evidence="1 2">
    <name type="scientific">Empedobacter brevis NBRC 14943 = ATCC 43319</name>
    <dbReference type="NCBI Taxonomy" id="1218108"/>
    <lineage>
        <taxon>Bacteria</taxon>
        <taxon>Pseudomonadati</taxon>
        <taxon>Bacteroidota</taxon>
        <taxon>Flavobacteriia</taxon>
        <taxon>Flavobacteriales</taxon>
        <taxon>Weeksellaceae</taxon>
        <taxon>Empedobacter</taxon>
    </lineage>
</organism>
<dbReference type="OrthoDB" id="674126at2"/>
<evidence type="ECO:0000313" key="2">
    <source>
        <dbReference type="Proteomes" id="UP000321245"/>
    </source>
</evidence>
<comment type="caution">
    <text evidence="1">The sequence shown here is derived from an EMBL/GenBank/DDBJ whole genome shotgun (WGS) entry which is preliminary data.</text>
</comment>
<dbReference type="GeneID" id="84648854"/>
<evidence type="ECO:0000313" key="1">
    <source>
        <dbReference type="EMBL" id="GEM50621.1"/>
    </source>
</evidence>
<dbReference type="AlphaFoldDB" id="A0A511NE70"/>
<accession>A0A511NE70</accession>